<protein>
    <submittedName>
        <fullName evidence="1">Uncharacterized protein</fullName>
    </submittedName>
</protein>
<dbReference type="EMBL" id="JAEUBG010002357">
    <property type="protein sequence ID" value="KAH3684705.1"/>
    <property type="molecule type" value="Genomic_DNA"/>
</dbReference>
<sequence length="111" mass="11711">MLSISVFSSSKLVLRDSPDNPSITTLSSSVFSSYPTSNSPSTSDSLCTSAVLEFSETFEFDVSTITFSLAILSNRDALYVGNSSFGINSDNFGRLLAGFISLGLSLNGFGP</sequence>
<dbReference type="AlphaFoldDB" id="A0A9P8Q7W4"/>
<proteinExistence type="predicted"/>
<comment type="caution">
    <text evidence="1">The sequence shown here is derived from an EMBL/GenBank/DDBJ whole genome shotgun (WGS) entry which is preliminary data.</text>
</comment>
<evidence type="ECO:0000313" key="2">
    <source>
        <dbReference type="Proteomes" id="UP000774326"/>
    </source>
</evidence>
<dbReference type="Proteomes" id="UP000774326">
    <property type="component" value="Unassembled WGS sequence"/>
</dbReference>
<organism evidence="1 2">
    <name type="scientific">Wickerhamomyces pijperi</name>
    <name type="common">Yeast</name>
    <name type="synonym">Pichia pijperi</name>
    <dbReference type="NCBI Taxonomy" id="599730"/>
    <lineage>
        <taxon>Eukaryota</taxon>
        <taxon>Fungi</taxon>
        <taxon>Dikarya</taxon>
        <taxon>Ascomycota</taxon>
        <taxon>Saccharomycotina</taxon>
        <taxon>Saccharomycetes</taxon>
        <taxon>Phaffomycetales</taxon>
        <taxon>Wickerhamomycetaceae</taxon>
        <taxon>Wickerhamomyces</taxon>
    </lineage>
</organism>
<reference evidence="1" key="2">
    <citation type="submission" date="2021-01" db="EMBL/GenBank/DDBJ databases">
        <authorList>
            <person name="Schikora-Tamarit M.A."/>
        </authorList>
    </citation>
    <scope>NUCLEOTIDE SEQUENCE</scope>
    <source>
        <strain evidence="1">CBS2887</strain>
    </source>
</reference>
<name>A0A9P8Q7W4_WICPI</name>
<gene>
    <name evidence="1" type="ORF">WICPIJ_004340</name>
</gene>
<keyword evidence="2" id="KW-1185">Reference proteome</keyword>
<accession>A0A9P8Q7W4</accession>
<evidence type="ECO:0000313" key="1">
    <source>
        <dbReference type="EMBL" id="KAH3684705.1"/>
    </source>
</evidence>
<reference evidence="1" key="1">
    <citation type="journal article" date="2021" name="Open Biol.">
        <title>Shared evolutionary footprints suggest mitochondrial oxidative damage underlies multiple complex I losses in fungi.</title>
        <authorList>
            <person name="Schikora-Tamarit M.A."/>
            <person name="Marcet-Houben M."/>
            <person name="Nosek J."/>
            <person name="Gabaldon T."/>
        </authorList>
    </citation>
    <scope>NUCLEOTIDE SEQUENCE</scope>
    <source>
        <strain evidence="1">CBS2887</strain>
    </source>
</reference>